<protein>
    <submittedName>
        <fullName evidence="1">Uncharacterized protein</fullName>
    </submittedName>
</protein>
<gene>
    <name evidence="1" type="ORF">PflSS101_1460</name>
</gene>
<dbReference type="Proteomes" id="UP000003213">
    <property type="component" value="Chromosome"/>
</dbReference>
<reference evidence="1 2" key="1">
    <citation type="journal article" date="2012" name="PLoS Genet.">
        <title>Comparative Genomics of Plant-Associated Pseudomonas spp.: Insights into Diversity and Inheritance of Traits Involved in Multitrophic Interactions.</title>
        <authorList>
            <person name="Loper J.E."/>
            <person name="Hassan K.A."/>
            <person name="Mavrodi D.V."/>
            <person name="Davis E.W.II."/>
            <person name="Lim C.K."/>
            <person name="Shaffer B.T."/>
            <person name="Elbourne L.D."/>
            <person name="Stockwell V.O."/>
            <person name="Hartney S.L."/>
            <person name="Breakwell K."/>
            <person name="Henkels M.D."/>
            <person name="Tetu S.G."/>
            <person name="Rangel L.I."/>
            <person name="Kidarsa T.A."/>
            <person name="Wilson N.L."/>
            <person name="van de Mortel J.E."/>
            <person name="Song C."/>
            <person name="Blumhagen R."/>
            <person name="Radune D."/>
            <person name="Hostetler J.B."/>
            <person name="Brinkac L.M."/>
            <person name="Durkin A.S."/>
            <person name="Kluepfel D.A."/>
            <person name="Wechter W.P."/>
            <person name="Anderson A.J."/>
            <person name="Kim Y.C."/>
            <person name="Pierson L.S.III."/>
            <person name="Pierson E.A."/>
            <person name="Lindow S.E."/>
            <person name="Kobayashi D.Y."/>
            <person name="Raaijmakers J.M."/>
            <person name="Weller D.M."/>
            <person name="Thomashow L.S."/>
            <person name="Allen A.E."/>
            <person name="Paulsen I.T."/>
        </authorList>
    </citation>
    <scope>NUCLEOTIDE SEQUENCE [LARGE SCALE GENOMIC DNA]</scope>
    <source>
        <strain evidence="1 2">SS101</strain>
    </source>
</reference>
<accession>I4KCN4</accession>
<dbReference type="HOGENOM" id="CLU_2410949_0_0_6"/>
<evidence type="ECO:0000313" key="2">
    <source>
        <dbReference type="Proteomes" id="UP000003213"/>
    </source>
</evidence>
<dbReference type="EMBL" id="AHPN01000001">
    <property type="protein sequence ID" value="EIK62474.1"/>
    <property type="molecule type" value="Genomic_DNA"/>
</dbReference>
<dbReference type="AlphaFoldDB" id="I4KCN4"/>
<name>I4KCN4_9PSED</name>
<proteinExistence type="predicted"/>
<sequence length="92" mass="10135">MSTEAGVFGVGNRFVAPSSHVGGFVVPRVESRSSDDLISTGVIFFQSKMFLKNAYECLCARSFSWQARVCAGQGILGKQYYAYNSSLPRQRL</sequence>
<comment type="caution">
    <text evidence="1">The sequence shown here is derived from an EMBL/GenBank/DDBJ whole genome shotgun (WGS) entry which is preliminary data.</text>
</comment>
<evidence type="ECO:0000313" key="1">
    <source>
        <dbReference type="EMBL" id="EIK62474.1"/>
    </source>
</evidence>
<organism evidence="1 2">
    <name type="scientific">Pseudomonas lactis</name>
    <dbReference type="NCBI Taxonomy" id="1615674"/>
    <lineage>
        <taxon>Bacteria</taxon>
        <taxon>Pseudomonadati</taxon>
        <taxon>Pseudomonadota</taxon>
        <taxon>Gammaproteobacteria</taxon>
        <taxon>Pseudomonadales</taxon>
        <taxon>Pseudomonadaceae</taxon>
        <taxon>Pseudomonas</taxon>
    </lineage>
</organism>